<reference evidence="2 3" key="1">
    <citation type="submission" date="2017-11" db="EMBL/GenBank/DDBJ databases">
        <title>Genomic Encyclopedia of Archaeal and Bacterial Type Strains, Phase II (KMG-II): From Individual Species to Whole Genera.</title>
        <authorList>
            <person name="Goeker M."/>
        </authorList>
    </citation>
    <scope>NUCLEOTIDE SEQUENCE [LARGE SCALE GENOMIC DNA]</scope>
    <source>
        <strain evidence="2 3">DSM 27763</strain>
    </source>
</reference>
<dbReference type="OrthoDB" id="9804333at2"/>
<dbReference type="Pfam" id="PF02811">
    <property type="entry name" value="PHP"/>
    <property type="match status" value="1"/>
</dbReference>
<dbReference type="GO" id="GO:0004534">
    <property type="term" value="F:5'-3' RNA exonuclease activity"/>
    <property type="evidence" value="ECO:0007669"/>
    <property type="project" value="TreeGrafter"/>
</dbReference>
<dbReference type="Proteomes" id="UP000230842">
    <property type="component" value="Unassembled WGS sequence"/>
</dbReference>
<keyword evidence="3" id="KW-1185">Reference proteome</keyword>
<protein>
    <recommendedName>
        <fullName evidence="1">Polymerase/histidinol phosphatase N-terminal domain-containing protein</fullName>
    </recommendedName>
</protein>
<dbReference type="SMART" id="SM00481">
    <property type="entry name" value="POLIIIAc"/>
    <property type="match status" value="1"/>
</dbReference>
<dbReference type="SUPFAM" id="SSF89550">
    <property type="entry name" value="PHP domain-like"/>
    <property type="match status" value="1"/>
</dbReference>
<evidence type="ECO:0000259" key="1">
    <source>
        <dbReference type="SMART" id="SM00481"/>
    </source>
</evidence>
<accession>A0A0B2AVQ2</accession>
<proteinExistence type="predicted"/>
<dbReference type="InterPro" id="IPR052018">
    <property type="entry name" value="PHP_domain"/>
</dbReference>
<dbReference type="Gene3D" id="3.20.20.140">
    <property type="entry name" value="Metal-dependent hydrolases"/>
    <property type="match status" value="1"/>
</dbReference>
<feature type="domain" description="Polymerase/histidinol phosphatase N-terminal" evidence="1">
    <location>
        <begin position="3"/>
        <end position="68"/>
    </location>
</feature>
<evidence type="ECO:0000313" key="2">
    <source>
        <dbReference type="EMBL" id="PJJ56681.1"/>
    </source>
</evidence>
<comment type="caution">
    <text evidence="2">The sequence shown here is derived from an EMBL/GenBank/DDBJ whole genome shotgun (WGS) entry which is preliminary data.</text>
</comment>
<dbReference type="InterPro" id="IPR003141">
    <property type="entry name" value="Pol/His_phosphatase_N"/>
</dbReference>
<gene>
    <name evidence="2" type="ORF">CLV56_0892</name>
</gene>
<dbReference type="InterPro" id="IPR004013">
    <property type="entry name" value="PHP_dom"/>
</dbReference>
<dbReference type="CDD" id="cd07438">
    <property type="entry name" value="PHP_HisPPase_AMP"/>
    <property type="match status" value="1"/>
</dbReference>
<dbReference type="AlphaFoldDB" id="A0A0B2AVQ2"/>
<dbReference type="PANTHER" id="PTHR42924">
    <property type="entry name" value="EXONUCLEASE"/>
    <property type="match status" value="1"/>
</dbReference>
<dbReference type="PANTHER" id="PTHR42924:SF3">
    <property type="entry name" value="POLYMERASE_HISTIDINOL PHOSPHATASE N-TERMINAL DOMAIN-CONTAINING PROTEIN"/>
    <property type="match status" value="1"/>
</dbReference>
<dbReference type="Gene3D" id="1.10.150.650">
    <property type="match status" value="1"/>
</dbReference>
<dbReference type="RefSeq" id="WP_039371138.1">
    <property type="nucleotide sequence ID" value="NZ_PGEZ01000001.1"/>
</dbReference>
<dbReference type="EMBL" id="PGEZ01000001">
    <property type="protein sequence ID" value="PJJ56681.1"/>
    <property type="molecule type" value="Genomic_DNA"/>
</dbReference>
<name>A0A0B2AVQ2_9ACTN</name>
<dbReference type="GO" id="GO:0035312">
    <property type="term" value="F:5'-3' DNA exonuclease activity"/>
    <property type="evidence" value="ECO:0007669"/>
    <property type="project" value="TreeGrafter"/>
</dbReference>
<sequence>MLIDLHTHSTRSDGTDTPAQLVQAAAAAGLDVVALTDHDAMTGWGEAQEAADRVGITLVRGLEISCRFRGRSVHLLGYEPDPTHPALLSELEAVLDGRRQRLPRTLEALRGLGIDVTEADVLAVSGDAAATGRPHIADAMIAQGVVENRDEAFARYLMPGRPAYVDRYAADLEQMIALLVEAGGRPVVAHPASRQSRTILDADAFALLTDAGLAGIEVDHNDHDTVARSWLRGVAADLDLPYTGSSDYHGTGKVGYDLGVNTTAPGQYVRLLGDLVPLPV</sequence>
<dbReference type="InterPro" id="IPR016195">
    <property type="entry name" value="Pol/histidinol_Pase-like"/>
</dbReference>
<organism evidence="2 3">
    <name type="scientific">Mumia flava</name>
    <dbReference type="NCBI Taxonomy" id="1348852"/>
    <lineage>
        <taxon>Bacteria</taxon>
        <taxon>Bacillati</taxon>
        <taxon>Actinomycetota</taxon>
        <taxon>Actinomycetes</taxon>
        <taxon>Propionibacteriales</taxon>
        <taxon>Nocardioidaceae</taxon>
        <taxon>Mumia</taxon>
    </lineage>
</organism>
<evidence type="ECO:0000313" key="3">
    <source>
        <dbReference type="Proteomes" id="UP000230842"/>
    </source>
</evidence>